<feature type="compositionally biased region" description="Polar residues" evidence="1">
    <location>
        <begin position="631"/>
        <end position="646"/>
    </location>
</feature>
<evidence type="ECO:0000259" key="2">
    <source>
        <dbReference type="Pfam" id="PF12237"/>
    </source>
</evidence>
<name>G0UMU4_TRYCI</name>
<dbReference type="AlphaFoldDB" id="G0UMU4"/>
<feature type="domain" description="PCIF1 WW" evidence="2">
    <location>
        <begin position="448"/>
        <end position="581"/>
    </location>
</feature>
<organism evidence="3">
    <name type="scientific">Trypanosoma congolense (strain IL3000)</name>
    <dbReference type="NCBI Taxonomy" id="1068625"/>
    <lineage>
        <taxon>Eukaryota</taxon>
        <taxon>Discoba</taxon>
        <taxon>Euglenozoa</taxon>
        <taxon>Kinetoplastea</taxon>
        <taxon>Metakinetoplastina</taxon>
        <taxon>Trypanosomatida</taxon>
        <taxon>Trypanosomatidae</taxon>
        <taxon>Trypanosoma</taxon>
        <taxon>Nannomonas</taxon>
    </lineage>
</organism>
<dbReference type="InterPro" id="IPR022035">
    <property type="entry name" value="PCIF1_WW"/>
</dbReference>
<proteinExistence type="predicted"/>
<evidence type="ECO:0000313" key="3">
    <source>
        <dbReference type="EMBL" id="CCC90502.1"/>
    </source>
</evidence>
<dbReference type="GO" id="GO:0016422">
    <property type="term" value="F:mRNA (2'-O-methyladenosine-N6-)-methyltransferase activity"/>
    <property type="evidence" value="ECO:0007669"/>
    <property type="project" value="InterPro"/>
</dbReference>
<dbReference type="GO" id="GO:0099122">
    <property type="term" value="F:RNA polymerase II C-terminal domain binding"/>
    <property type="evidence" value="ECO:0007669"/>
    <property type="project" value="InterPro"/>
</dbReference>
<evidence type="ECO:0000256" key="1">
    <source>
        <dbReference type="SAM" id="MobiDB-lite"/>
    </source>
</evidence>
<dbReference type="PANTHER" id="PTHR21727:SF0">
    <property type="entry name" value="MRNA (2'-O-METHYLADENOSINE-N(6)-)-METHYLTRANSFERASE"/>
    <property type="match status" value="1"/>
</dbReference>
<reference evidence="3" key="1">
    <citation type="journal article" date="2012" name="Proc. Natl. Acad. Sci. U.S.A.">
        <title>Antigenic diversity is generated by distinct evolutionary mechanisms in African trypanosome species.</title>
        <authorList>
            <person name="Jackson A.P."/>
            <person name="Berry A."/>
            <person name="Aslett M."/>
            <person name="Allison H.C."/>
            <person name="Burton P."/>
            <person name="Vavrova-Anderson J."/>
            <person name="Brown R."/>
            <person name="Browne H."/>
            <person name="Corton N."/>
            <person name="Hauser H."/>
            <person name="Gamble J."/>
            <person name="Gilderthorp R."/>
            <person name="Marcello L."/>
            <person name="McQuillan J."/>
            <person name="Otto T.D."/>
            <person name="Quail M.A."/>
            <person name="Sanders M.J."/>
            <person name="van Tonder A."/>
            <person name="Ginger M.L."/>
            <person name="Field M.C."/>
            <person name="Barry J.D."/>
            <person name="Hertz-Fowler C."/>
            <person name="Berriman M."/>
        </authorList>
    </citation>
    <scope>NUCLEOTIDE SEQUENCE</scope>
    <source>
        <strain evidence="3">IL3000</strain>
    </source>
</reference>
<sequence length="736" mass="81124">MNVRTNREGVDNSFCGIEISDEITSSFVGGANGTALPAVSDMASGLTPAGWTVQPNSRSAILFQESNVFSELQAVNQTNDSTSLAAESSGVEENSGRAEGEILVHEVCCAFMGADDELDRHDALQQLSRELEENFIIHGRLGVSSSSTSGRYQGESKQWSLLTPQELRELTSRWIMQSINEMTVVGSHRTGVTLLDRGATVRLKSPEGGGSTSAGVSNVECSAVMTPSEGLYCVHQLADMANGQYWVEVEAPSAKSEEKMATESRTRYDRDELLLSPPKPIYFDPLLPVDEVNNVRGTSTCLFLAASLAFRRLHSRNGADATGPMPWEALIRKMVVQMGLCAQEARKKVYELCHKRRKSFSVVGDTPDSTQLAKKVEVRLAGDYVTLAYRGKTIEILQRTARLLSLLWDARVAMENSSTESTSSRKLWQNAVDRQLASTDDVKTHFFTTTEPFFVRMFTLLLRYTSLFGDLGYNHGPHAALPPVIMQQLRDMFHIQCEAFASPLNVQLPLFGSLFPDTDQYFGSMGAFFDLSLTSGHYEVNPPFVTSVLRRLETFLLKDTLPANDGDDAAPMLFVVVLPSHDLDEAESDAGPVQGILDATRGTHETNCQLSRRRDRLGNKKAQYGGRTVEDSNGFQENTKDSNCTSTDRALRESSYCLAHVLCAANESVYVDGHQHVIRAPLFCIGSPTRLIVLGNRAARLRYADAKCRLDSVRQAWRCYTVESRSKNPLPSSSSA</sequence>
<gene>
    <name evidence="3" type="ORF">TCIL3000_5_2090</name>
</gene>
<dbReference type="PANTHER" id="PTHR21727">
    <property type="entry name" value="PHOSPHORYLATED CTD INTERACTING FACTOR 1"/>
    <property type="match status" value="1"/>
</dbReference>
<dbReference type="VEuPathDB" id="TriTrypDB:TcIL3000_5_2090"/>
<dbReference type="Pfam" id="PF12237">
    <property type="entry name" value="PCIF1_WW"/>
    <property type="match status" value="1"/>
</dbReference>
<dbReference type="InterPro" id="IPR039881">
    <property type="entry name" value="PCIF1-like"/>
</dbReference>
<protein>
    <submittedName>
        <fullName evidence="3">Uncharacterized protein TCIL3000_5_2090</fullName>
    </submittedName>
</protein>
<feature type="region of interest" description="Disordered" evidence="1">
    <location>
        <begin position="623"/>
        <end position="646"/>
    </location>
</feature>
<dbReference type="EMBL" id="HE575318">
    <property type="protein sequence ID" value="CCC90502.1"/>
    <property type="molecule type" value="Genomic_DNA"/>
</dbReference>
<accession>G0UMU4</accession>